<dbReference type="NCBIfam" id="TIGR02258">
    <property type="entry name" value="2_5_ligase"/>
    <property type="match status" value="1"/>
</dbReference>
<dbReference type="PANTHER" id="PTHR35561:SF1">
    <property type="entry name" value="RNA 2',3'-CYCLIC PHOSPHODIESTERASE"/>
    <property type="match status" value="1"/>
</dbReference>
<feature type="short sequence motif" description="HXTX 2" evidence="2">
    <location>
        <begin position="128"/>
        <end position="131"/>
    </location>
</feature>
<dbReference type="GO" id="GO:0004113">
    <property type="term" value="F:2',3'-cyclic-nucleotide 3'-phosphodiesterase activity"/>
    <property type="evidence" value="ECO:0007669"/>
    <property type="project" value="InterPro"/>
</dbReference>
<proteinExistence type="inferred from homology"/>
<keyword evidence="1 2" id="KW-0378">Hydrolase</keyword>
<evidence type="ECO:0000256" key="1">
    <source>
        <dbReference type="ARBA" id="ARBA00022801"/>
    </source>
</evidence>
<dbReference type="EC" id="3.1.4.58" evidence="2"/>
<comment type="catalytic activity">
    <reaction evidence="2">
        <text>a 3'-end 2',3'-cyclophospho-ribonucleotide-RNA + H2O = a 3'-end 2'-phospho-ribonucleotide-RNA + H(+)</text>
        <dbReference type="Rhea" id="RHEA:11828"/>
        <dbReference type="Rhea" id="RHEA-COMP:10464"/>
        <dbReference type="Rhea" id="RHEA-COMP:17353"/>
        <dbReference type="ChEBI" id="CHEBI:15377"/>
        <dbReference type="ChEBI" id="CHEBI:15378"/>
        <dbReference type="ChEBI" id="CHEBI:83064"/>
        <dbReference type="ChEBI" id="CHEBI:173113"/>
        <dbReference type="EC" id="3.1.4.58"/>
    </reaction>
</comment>
<evidence type="ECO:0000313" key="3">
    <source>
        <dbReference type="EMBL" id="TSB48109.1"/>
    </source>
</evidence>
<protein>
    <recommendedName>
        <fullName evidence="2">RNA 2',3'-cyclic phosphodiesterase</fullName>
        <shortName evidence="2">RNA 2',3'-CPDase</shortName>
        <ecNumber evidence="2">3.1.4.58</ecNumber>
    </recommendedName>
</protein>
<feature type="active site" description="Proton acceptor" evidence="2">
    <location>
        <position position="128"/>
    </location>
</feature>
<evidence type="ECO:0000313" key="4">
    <source>
        <dbReference type="Proteomes" id="UP000318521"/>
    </source>
</evidence>
<gene>
    <name evidence="3" type="primary">thpR</name>
    <name evidence="3" type="ORF">FN960_00710</name>
</gene>
<name>A0A554A337_9BACI</name>
<accession>A0A554A337</accession>
<dbReference type="PANTHER" id="PTHR35561">
    <property type="entry name" value="RNA 2',3'-CYCLIC PHOSPHODIESTERASE"/>
    <property type="match status" value="1"/>
</dbReference>
<dbReference type="EMBL" id="VLXZ01000001">
    <property type="protein sequence ID" value="TSB48109.1"/>
    <property type="molecule type" value="Genomic_DNA"/>
</dbReference>
<dbReference type="GO" id="GO:0008664">
    <property type="term" value="F:RNA 2',3'-cyclic 3'-phosphodiesterase activity"/>
    <property type="evidence" value="ECO:0007669"/>
    <property type="project" value="UniProtKB-EC"/>
</dbReference>
<dbReference type="Proteomes" id="UP000318521">
    <property type="component" value="Unassembled WGS sequence"/>
</dbReference>
<dbReference type="Gene3D" id="3.90.1140.10">
    <property type="entry name" value="Cyclic phosphodiesterase"/>
    <property type="match status" value="1"/>
</dbReference>
<comment type="function">
    <text evidence="2">Hydrolyzes RNA 2',3'-cyclic phosphodiester to an RNA 2'-phosphomonoester.</text>
</comment>
<reference evidence="3 4" key="1">
    <citation type="submission" date="2019-07" db="EMBL/GenBank/DDBJ databases">
        <authorList>
            <person name="Park Y.J."/>
            <person name="Jeong S.E."/>
            <person name="Jung H.S."/>
        </authorList>
    </citation>
    <scope>NUCLEOTIDE SEQUENCE [LARGE SCALE GENOMIC DNA]</scope>
    <source>
        <strain evidence="4">P16(2019)</strain>
    </source>
</reference>
<comment type="caution">
    <text evidence="3">The sequence shown here is derived from an EMBL/GenBank/DDBJ whole genome shotgun (WGS) entry which is preliminary data.</text>
</comment>
<organism evidence="3 4">
    <name type="scientific">Alkalicoccobacillus porphyridii</name>
    <dbReference type="NCBI Taxonomy" id="2597270"/>
    <lineage>
        <taxon>Bacteria</taxon>
        <taxon>Bacillati</taxon>
        <taxon>Bacillota</taxon>
        <taxon>Bacilli</taxon>
        <taxon>Bacillales</taxon>
        <taxon>Bacillaceae</taxon>
        <taxon>Alkalicoccobacillus</taxon>
    </lineage>
</organism>
<dbReference type="AlphaFoldDB" id="A0A554A337"/>
<dbReference type="Pfam" id="PF13563">
    <property type="entry name" value="2_5_RNA_ligase2"/>
    <property type="match status" value="1"/>
</dbReference>
<dbReference type="OrthoDB" id="9789350at2"/>
<evidence type="ECO:0000256" key="2">
    <source>
        <dbReference type="HAMAP-Rule" id="MF_01940"/>
    </source>
</evidence>
<dbReference type="SUPFAM" id="SSF55144">
    <property type="entry name" value="LigT-like"/>
    <property type="match status" value="1"/>
</dbReference>
<feature type="short sequence motif" description="HXTX 1" evidence="2">
    <location>
        <begin position="42"/>
        <end position="45"/>
    </location>
</feature>
<dbReference type="InterPro" id="IPR009097">
    <property type="entry name" value="Cyclic_Pdiesterase"/>
</dbReference>
<feature type="active site" description="Proton donor" evidence="2">
    <location>
        <position position="42"/>
    </location>
</feature>
<dbReference type="InterPro" id="IPR004175">
    <property type="entry name" value="RNA_CPDase"/>
</dbReference>
<sequence>MRNHYFIAIPLPEPFKEEIHGTLKGTWSSDAFKKWVHPSDYHLTLVFLGDVAPERLEELLKKLKGTLRSVPPFHLNIDETGIFGQLTQPRIYWLGLQLSEALQTLQQEVLECVKEEGLEVDTKPFKPHITLARKWNLQAPYGHKSLGLAERTFEVSKIFLYQTAPQKEPKYRPINQLLLGDA</sequence>
<comment type="similarity">
    <text evidence="2">Belongs to the 2H phosphoesterase superfamily. ThpR family.</text>
</comment>
<keyword evidence="4" id="KW-1185">Reference proteome</keyword>
<dbReference type="RefSeq" id="WP_143846454.1">
    <property type="nucleotide sequence ID" value="NZ_VLXZ01000001.1"/>
</dbReference>
<dbReference type="HAMAP" id="MF_01940">
    <property type="entry name" value="RNA_CPDase"/>
    <property type="match status" value="1"/>
</dbReference>